<proteinExistence type="inferred from homology"/>
<dbReference type="InterPro" id="IPR037038">
    <property type="entry name" value="HepT-like_sf"/>
</dbReference>
<evidence type="ECO:0000256" key="2">
    <source>
        <dbReference type="ARBA" id="ARBA00022722"/>
    </source>
</evidence>
<comment type="similarity">
    <text evidence="4">Belongs to the HepT RNase toxin family.</text>
</comment>
<dbReference type="GO" id="GO:0004540">
    <property type="term" value="F:RNA nuclease activity"/>
    <property type="evidence" value="ECO:0007669"/>
    <property type="project" value="InterPro"/>
</dbReference>
<keyword evidence="3" id="KW-0378">Hydrolase</keyword>
<dbReference type="Pfam" id="PF01934">
    <property type="entry name" value="HepT-like"/>
    <property type="match status" value="1"/>
</dbReference>
<evidence type="ECO:0008006" key="7">
    <source>
        <dbReference type="Google" id="ProtNLM"/>
    </source>
</evidence>
<name>A0A383RE30_PAEAL</name>
<sequence>MYYVNMEQIEQRLEFIPNLIQTVEQIIAKWDGSLHSSFAQERALHIAIEIITDVGSLLIDGFLMRDASSYEDIVEIIAQEQAVSPELHASLLQLVVLRRALVQDYIGWERGTIHPQLSSLPVWLPEFAQSVRQFITKELALK</sequence>
<keyword evidence="2" id="KW-0540">Nuclease</keyword>
<accession>A0A383RE30</accession>
<dbReference type="PANTHER" id="PTHR33397:SF5">
    <property type="entry name" value="RNASE YUTE-RELATED"/>
    <property type="match status" value="1"/>
</dbReference>
<reference evidence="6" key="1">
    <citation type="submission" date="2018-08" db="EMBL/GenBank/DDBJ databases">
        <authorList>
            <person name="Chevrot R."/>
        </authorList>
    </citation>
    <scope>NUCLEOTIDE SEQUENCE [LARGE SCALE GENOMIC DNA]</scope>
</reference>
<evidence type="ECO:0000313" key="6">
    <source>
        <dbReference type="Proteomes" id="UP000304148"/>
    </source>
</evidence>
<evidence type="ECO:0000256" key="4">
    <source>
        <dbReference type="ARBA" id="ARBA00024207"/>
    </source>
</evidence>
<dbReference type="PANTHER" id="PTHR33397">
    <property type="entry name" value="UPF0331 PROTEIN YUTE"/>
    <property type="match status" value="1"/>
</dbReference>
<dbReference type="Proteomes" id="UP000304148">
    <property type="component" value="Chromosome"/>
</dbReference>
<evidence type="ECO:0000256" key="3">
    <source>
        <dbReference type="ARBA" id="ARBA00022801"/>
    </source>
</evidence>
<dbReference type="InterPro" id="IPR052379">
    <property type="entry name" value="Type_VII_TA_RNase"/>
</dbReference>
<dbReference type="AlphaFoldDB" id="A0A383RE30"/>
<dbReference type="GO" id="GO:0016787">
    <property type="term" value="F:hydrolase activity"/>
    <property type="evidence" value="ECO:0007669"/>
    <property type="project" value="UniProtKB-KW"/>
</dbReference>
<evidence type="ECO:0000313" key="5">
    <source>
        <dbReference type="EMBL" id="SYX85288.1"/>
    </source>
</evidence>
<dbReference type="GO" id="GO:0110001">
    <property type="term" value="C:toxin-antitoxin complex"/>
    <property type="evidence" value="ECO:0007669"/>
    <property type="project" value="InterPro"/>
</dbReference>
<protein>
    <recommendedName>
        <fullName evidence="7">DUF86 domain-containing protein</fullName>
    </recommendedName>
</protein>
<dbReference type="EMBL" id="LS992241">
    <property type="protein sequence ID" value="SYX85288.1"/>
    <property type="molecule type" value="Genomic_DNA"/>
</dbReference>
<dbReference type="RefSeq" id="WP_138186977.1">
    <property type="nucleotide sequence ID" value="NZ_LS992241.1"/>
</dbReference>
<dbReference type="InterPro" id="IPR008201">
    <property type="entry name" value="HepT-like"/>
</dbReference>
<gene>
    <name evidence="5" type="ORF">PBLR_13710</name>
</gene>
<organism evidence="5 6">
    <name type="scientific">Paenibacillus alvei</name>
    <name type="common">Bacillus alvei</name>
    <dbReference type="NCBI Taxonomy" id="44250"/>
    <lineage>
        <taxon>Bacteria</taxon>
        <taxon>Bacillati</taxon>
        <taxon>Bacillota</taxon>
        <taxon>Bacilli</taxon>
        <taxon>Bacillales</taxon>
        <taxon>Paenibacillaceae</taxon>
        <taxon>Paenibacillus</taxon>
    </lineage>
</organism>
<keyword evidence="1" id="KW-1277">Toxin-antitoxin system</keyword>
<evidence type="ECO:0000256" key="1">
    <source>
        <dbReference type="ARBA" id="ARBA00022649"/>
    </source>
</evidence>
<dbReference type="Gene3D" id="1.20.120.580">
    <property type="entry name" value="bsu32300-like"/>
    <property type="match status" value="1"/>
</dbReference>